<reference evidence="7" key="4">
    <citation type="journal article" date="2015" name="G3 (Bethesda)">
        <title>Genome sequences of three phytopathogenic species of the Magnaporthaceae family of fungi.</title>
        <authorList>
            <person name="Okagaki L.H."/>
            <person name="Nunes C.C."/>
            <person name="Sailsbery J."/>
            <person name="Clay B."/>
            <person name="Brown D."/>
            <person name="John T."/>
            <person name="Oh Y."/>
            <person name="Young N."/>
            <person name="Fitzgerald M."/>
            <person name="Haas B.J."/>
            <person name="Zeng Q."/>
            <person name="Young S."/>
            <person name="Adiconis X."/>
            <person name="Fan L."/>
            <person name="Levin J.Z."/>
            <person name="Mitchell T.K."/>
            <person name="Okubara P.A."/>
            <person name="Farman M.L."/>
            <person name="Kohn L.M."/>
            <person name="Birren B."/>
            <person name="Ma L.-J."/>
            <person name="Dean R.A."/>
        </authorList>
    </citation>
    <scope>NUCLEOTIDE SEQUENCE</scope>
    <source>
        <strain evidence="7">ATCC 64411 / 73-15</strain>
    </source>
</reference>
<name>A0A0C4DQC1_MAGP6</name>
<sequence>MTIHIESTAQWRQVLGSSSIVVTDFYADWCGPCKMIAPTFESLSTKFSKPNKIAFCKVDVDNQREIAQQYSVSAMPTFLILRNGTLQRPLKWDINSLVNSIIVFFGLYFVSLFSLDPYKSAEASKYNVRNPPAAARPAGGAGQRPGAPKPAFRTLADMGGD</sequence>
<dbReference type="Pfam" id="PF00085">
    <property type="entry name" value="Thioredoxin"/>
    <property type="match status" value="1"/>
</dbReference>
<dbReference type="PROSITE" id="PS51352">
    <property type="entry name" value="THIOREDOXIN_2"/>
    <property type="match status" value="1"/>
</dbReference>
<dbReference type="EMBL" id="GL876967">
    <property type="protein sequence ID" value="KLU82993.1"/>
    <property type="molecule type" value="Genomic_DNA"/>
</dbReference>
<gene>
    <name evidence="6" type="ORF">MAPG_02060</name>
</gene>
<evidence type="ECO:0000256" key="3">
    <source>
        <dbReference type="SAM" id="MobiDB-lite"/>
    </source>
</evidence>
<feature type="domain" description="Thioredoxin" evidence="5">
    <location>
        <begin position="1"/>
        <end position="106"/>
    </location>
</feature>
<evidence type="ECO:0000256" key="2">
    <source>
        <dbReference type="ARBA" id="ARBA00023157"/>
    </source>
</evidence>
<dbReference type="PRINTS" id="PR00421">
    <property type="entry name" value="THIOREDOXIN"/>
</dbReference>
<dbReference type="PROSITE" id="PS00194">
    <property type="entry name" value="THIOREDOXIN_1"/>
    <property type="match status" value="1"/>
</dbReference>
<reference evidence="6" key="3">
    <citation type="submission" date="2011-03" db="EMBL/GenBank/DDBJ databases">
        <title>Annotation of Magnaporthe poae ATCC 64411.</title>
        <authorList>
            <person name="Ma L.-J."/>
            <person name="Dead R."/>
            <person name="Young S.K."/>
            <person name="Zeng Q."/>
            <person name="Gargeya S."/>
            <person name="Fitzgerald M."/>
            <person name="Haas B."/>
            <person name="Abouelleil A."/>
            <person name="Alvarado L."/>
            <person name="Arachchi H.M."/>
            <person name="Berlin A."/>
            <person name="Brown A."/>
            <person name="Chapman S.B."/>
            <person name="Chen Z."/>
            <person name="Dunbar C."/>
            <person name="Freedman E."/>
            <person name="Gearin G."/>
            <person name="Gellesch M."/>
            <person name="Goldberg J."/>
            <person name="Griggs A."/>
            <person name="Gujja S."/>
            <person name="Heiman D."/>
            <person name="Howarth C."/>
            <person name="Larson L."/>
            <person name="Lui A."/>
            <person name="MacDonald P.J.P."/>
            <person name="Mehta T."/>
            <person name="Montmayeur A."/>
            <person name="Murphy C."/>
            <person name="Neiman D."/>
            <person name="Pearson M."/>
            <person name="Priest M."/>
            <person name="Roberts A."/>
            <person name="Saif S."/>
            <person name="Shea T."/>
            <person name="Shenoy N."/>
            <person name="Sisk P."/>
            <person name="Stolte C."/>
            <person name="Sykes S."/>
            <person name="Yandava C."/>
            <person name="Wortman J."/>
            <person name="Nusbaum C."/>
            <person name="Birren B."/>
        </authorList>
    </citation>
    <scope>NUCLEOTIDE SEQUENCE</scope>
    <source>
        <strain evidence="6">ATCC 64411</strain>
    </source>
</reference>
<dbReference type="STRING" id="644358.A0A0C4DQC1"/>
<protein>
    <recommendedName>
        <fullName evidence="5">Thioredoxin domain-containing protein</fullName>
    </recommendedName>
</protein>
<reference evidence="8" key="2">
    <citation type="submission" date="2010-05" db="EMBL/GenBank/DDBJ databases">
        <title>The genome sequence of Magnaporthe poae strain ATCC 64411.</title>
        <authorList>
            <person name="Ma L.-J."/>
            <person name="Dead R."/>
            <person name="Young S."/>
            <person name="Zeng Q."/>
            <person name="Koehrsen M."/>
            <person name="Alvarado L."/>
            <person name="Berlin A."/>
            <person name="Chapman S.B."/>
            <person name="Chen Z."/>
            <person name="Freedman E."/>
            <person name="Gellesch M."/>
            <person name="Goldberg J."/>
            <person name="Griggs A."/>
            <person name="Gujja S."/>
            <person name="Heilman E.R."/>
            <person name="Heiman D."/>
            <person name="Hepburn T."/>
            <person name="Howarth C."/>
            <person name="Jen D."/>
            <person name="Larson L."/>
            <person name="Mehta T."/>
            <person name="Neiman D."/>
            <person name="Pearson M."/>
            <person name="Roberts A."/>
            <person name="Saif S."/>
            <person name="Shea T."/>
            <person name="Shenoy N."/>
            <person name="Sisk P."/>
            <person name="Stolte C."/>
            <person name="Sykes S."/>
            <person name="Walk T."/>
            <person name="White J."/>
            <person name="Yandava C."/>
            <person name="Haas B."/>
            <person name="Nusbaum C."/>
            <person name="Birren B."/>
        </authorList>
    </citation>
    <scope>NUCLEOTIDE SEQUENCE [LARGE SCALE GENOMIC DNA]</scope>
    <source>
        <strain evidence="8">ATCC 64411 / 73-15</strain>
    </source>
</reference>
<dbReference type="Proteomes" id="UP000011715">
    <property type="component" value="Unassembled WGS sequence"/>
</dbReference>
<comment type="similarity">
    <text evidence="1">Belongs to the thioredoxin family.</text>
</comment>
<keyword evidence="4" id="KW-1133">Transmembrane helix</keyword>
<feature type="region of interest" description="Disordered" evidence="3">
    <location>
        <begin position="129"/>
        <end position="161"/>
    </location>
</feature>
<reference evidence="7" key="5">
    <citation type="submission" date="2015-06" db="UniProtKB">
        <authorList>
            <consortium name="EnsemblFungi"/>
        </authorList>
    </citation>
    <scope>IDENTIFICATION</scope>
    <source>
        <strain evidence="7">ATCC 64411</strain>
    </source>
</reference>
<evidence type="ECO:0000313" key="7">
    <source>
        <dbReference type="EnsemblFungi" id="MAPG_02060T0"/>
    </source>
</evidence>
<dbReference type="eggNOG" id="KOG0908">
    <property type="taxonomic scope" value="Eukaryota"/>
</dbReference>
<feature type="transmembrane region" description="Helical" evidence="4">
    <location>
        <begin position="97"/>
        <end position="115"/>
    </location>
</feature>
<evidence type="ECO:0000256" key="4">
    <source>
        <dbReference type="SAM" id="Phobius"/>
    </source>
</evidence>
<dbReference type="InterPro" id="IPR036249">
    <property type="entry name" value="Thioredoxin-like_sf"/>
</dbReference>
<dbReference type="InterPro" id="IPR017937">
    <property type="entry name" value="Thioredoxin_CS"/>
</dbReference>
<reference evidence="6" key="1">
    <citation type="submission" date="2010-05" db="EMBL/GenBank/DDBJ databases">
        <title>The Genome Sequence of Magnaporthe poae strain ATCC 64411.</title>
        <authorList>
            <consortium name="The Broad Institute Genome Sequencing Platform"/>
            <consortium name="Broad Institute Genome Sequencing Center for Infectious Disease"/>
            <person name="Ma L.-J."/>
            <person name="Dead R."/>
            <person name="Young S."/>
            <person name="Zeng Q."/>
            <person name="Koehrsen M."/>
            <person name="Alvarado L."/>
            <person name="Berlin A."/>
            <person name="Chapman S.B."/>
            <person name="Chen Z."/>
            <person name="Freedman E."/>
            <person name="Gellesch M."/>
            <person name="Goldberg J."/>
            <person name="Griggs A."/>
            <person name="Gujja S."/>
            <person name="Heilman E.R."/>
            <person name="Heiman D."/>
            <person name="Hepburn T."/>
            <person name="Howarth C."/>
            <person name="Jen D."/>
            <person name="Larson L."/>
            <person name="Mehta T."/>
            <person name="Neiman D."/>
            <person name="Pearson M."/>
            <person name="Roberts A."/>
            <person name="Saif S."/>
            <person name="Shea T."/>
            <person name="Shenoy N."/>
            <person name="Sisk P."/>
            <person name="Stolte C."/>
            <person name="Sykes S."/>
            <person name="Walk T."/>
            <person name="White J."/>
            <person name="Yandava C."/>
            <person name="Haas B."/>
            <person name="Nusbaum C."/>
            <person name="Birren B."/>
        </authorList>
    </citation>
    <scope>NUCLEOTIDE SEQUENCE</scope>
    <source>
        <strain evidence="6">ATCC 64411</strain>
    </source>
</reference>
<dbReference type="Gene3D" id="3.40.30.10">
    <property type="entry name" value="Glutaredoxin"/>
    <property type="match status" value="1"/>
</dbReference>
<evidence type="ECO:0000313" key="6">
    <source>
        <dbReference type="EMBL" id="KLU82993.1"/>
    </source>
</evidence>
<dbReference type="OrthoDB" id="2121326at2759"/>
<dbReference type="EMBL" id="ADBL01000525">
    <property type="status" value="NOT_ANNOTATED_CDS"/>
    <property type="molecule type" value="Genomic_DNA"/>
</dbReference>
<evidence type="ECO:0000259" key="5">
    <source>
        <dbReference type="PROSITE" id="PS51352"/>
    </source>
</evidence>
<evidence type="ECO:0000256" key="1">
    <source>
        <dbReference type="ARBA" id="ARBA00008987"/>
    </source>
</evidence>
<dbReference type="CDD" id="cd02947">
    <property type="entry name" value="TRX_family"/>
    <property type="match status" value="1"/>
</dbReference>
<dbReference type="OMA" id="MTIHIES"/>
<accession>A0A0C4DQC1</accession>
<feature type="compositionally biased region" description="Low complexity" evidence="3">
    <location>
        <begin position="131"/>
        <end position="151"/>
    </location>
</feature>
<dbReference type="PANTHER" id="PTHR46115">
    <property type="entry name" value="THIOREDOXIN-LIKE PROTEIN 1"/>
    <property type="match status" value="1"/>
</dbReference>
<keyword evidence="2" id="KW-1015">Disulfide bond</keyword>
<dbReference type="VEuPathDB" id="FungiDB:MAPG_02060"/>
<dbReference type="EnsemblFungi" id="MAPG_02060T0">
    <property type="protein sequence ID" value="MAPG_02060T0"/>
    <property type="gene ID" value="MAPG_02060"/>
</dbReference>
<proteinExistence type="inferred from homology"/>
<dbReference type="AlphaFoldDB" id="A0A0C4DQC1"/>
<evidence type="ECO:0000313" key="8">
    <source>
        <dbReference type="Proteomes" id="UP000011715"/>
    </source>
</evidence>
<dbReference type="SUPFAM" id="SSF52833">
    <property type="entry name" value="Thioredoxin-like"/>
    <property type="match status" value="1"/>
</dbReference>
<dbReference type="InterPro" id="IPR013766">
    <property type="entry name" value="Thioredoxin_domain"/>
</dbReference>
<keyword evidence="4" id="KW-0472">Membrane</keyword>
<dbReference type="EMBL" id="ADBL01000524">
    <property type="status" value="NOT_ANNOTATED_CDS"/>
    <property type="molecule type" value="Genomic_DNA"/>
</dbReference>
<organism evidence="7 8">
    <name type="scientific">Magnaporthiopsis poae (strain ATCC 64411 / 73-15)</name>
    <name type="common">Kentucky bluegrass fungus</name>
    <name type="synonym">Magnaporthe poae</name>
    <dbReference type="NCBI Taxonomy" id="644358"/>
    <lineage>
        <taxon>Eukaryota</taxon>
        <taxon>Fungi</taxon>
        <taxon>Dikarya</taxon>
        <taxon>Ascomycota</taxon>
        <taxon>Pezizomycotina</taxon>
        <taxon>Sordariomycetes</taxon>
        <taxon>Sordariomycetidae</taxon>
        <taxon>Magnaporthales</taxon>
        <taxon>Magnaporthaceae</taxon>
        <taxon>Magnaporthiopsis</taxon>
    </lineage>
</organism>
<keyword evidence="4" id="KW-0812">Transmembrane</keyword>
<keyword evidence="8" id="KW-1185">Reference proteome</keyword>